<evidence type="ECO:0000313" key="4">
    <source>
        <dbReference type="Proteomes" id="UP000033572"/>
    </source>
</evidence>
<proteinExistence type="predicted"/>
<reference evidence="3 4" key="1">
    <citation type="submission" date="2015-02" db="EMBL/GenBank/DDBJ databases">
        <title>Draft genome sequences of ten Microbacterium spp. with emphasis on heavy metal contaminated environments.</title>
        <authorList>
            <person name="Corretto E."/>
        </authorList>
    </citation>
    <scope>NUCLEOTIDE SEQUENCE [LARGE SCALE GENOMIC DNA]</scope>
    <source>
        <strain evidence="3 4">DSM 12966</strain>
    </source>
</reference>
<keyword evidence="2" id="KW-0472">Membrane</keyword>
<dbReference type="EMBL" id="JYIU01000039">
    <property type="protein sequence ID" value="KJL22292.1"/>
    <property type="molecule type" value="Genomic_DNA"/>
</dbReference>
<gene>
    <name evidence="3" type="ORF">RN50_01410</name>
</gene>
<organism evidence="3 4">
    <name type="scientific">Microbacterium foliorum</name>
    <dbReference type="NCBI Taxonomy" id="104336"/>
    <lineage>
        <taxon>Bacteria</taxon>
        <taxon>Bacillati</taxon>
        <taxon>Actinomycetota</taxon>
        <taxon>Actinomycetes</taxon>
        <taxon>Micrococcales</taxon>
        <taxon>Microbacteriaceae</taxon>
        <taxon>Microbacterium</taxon>
    </lineage>
</organism>
<dbReference type="PATRIC" id="fig|104336.4.peg.1445"/>
<keyword evidence="2" id="KW-1133">Transmembrane helix</keyword>
<keyword evidence="4" id="KW-1185">Reference proteome</keyword>
<feature type="transmembrane region" description="Helical" evidence="2">
    <location>
        <begin position="117"/>
        <end position="137"/>
    </location>
</feature>
<comment type="caution">
    <text evidence="3">The sequence shown here is derived from an EMBL/GenBank/DDBJ whole genome shotgun (WGS) entry which is preliminary data.</text>
</comment>
<evidence type="ECO:0000256" key="1">
    <source>
        <dbReference type="SAM" id="MobiDB-lite"/>
    </source>
</evidence>
<keyword evidence="2" id="KW-0812">Transmembrane</keyword>
<dbReference type="Proteomes" id="UP000033572">
    <property type="component" value="Unassembled WGS sequence"/>
</dbReference>
<feature type="compositionally biased region" description="Pro residues" evidence="1">
    <location>
        <begin position="27"/>
        <end position="41"/>
    </location>
</feature>
<evidence type="ECO:0000256" key="2">
    <source>
        <dbReference type="SAM" id="Phobius"/>
    </source>
</evidence>
<name>A0A0F0KN27_9MICO</name>
<sequence>MPASVCQLCHSVSMSDASESRPASSPFAPPPAKRLPEPAPPAPPRGGRYFGALVAAWLSFGTWILALLLVVLALLAGGGYALLLPVLFVWTSWIWSLVGVLALLLTIGIPQCTGLRTLASFGIVLHVLSFVTFILMYG</sequence>
<protein>
    <submittedName>
        <fullName evidence="3">Uncharacterized protein</fullName>
    </submittedName>
</protein>
<accession>A0A0F0KN27</accession>
<feature type="region of interest" description="Disordered" evidence="1">
    <location>
        <begin position="16"/>
        <end position="41"/>
    </location>
</feature>
<evidence type="ECO:0000313" key="3">
    <source>
        <dbReference type="EMBL" id="KJL22292.1"/>
    </source>
</evidence>
<feature type="transmembrane region" description="Helical" evidence="2">
    <location>
        <begin position="49"/>
        <end position="76"/>
    </location>
</feature>
<dbReference type="AlphaFoldDB" id="A0A0F0KN27"/>
<feature type="transmembrane region" description="Helical" evidence="2">
    <location>
        <begin position="82"/>
        <end position="105"/>
    </location>
</feature>